<dbReference type="EMBL" id="RAYQ01000010">
    <property type="protein sequence ID" value="RKI91348.1"/>
    <property type="molecule type" value="Genomic_DNA"/>
</dbReference>
<protein>
    <submittedName>
        <fullName evidence="2">Uncharacterized protein</fullName>
    </submittedName>
</protein>
<dbReference type="AlphaFoldDB" id="A0A3A9AJ69"/>
<comment type="caution">
    <text evidence="2">The sequence shown here is derived from an EMBL/GenBank/DDBJ whole genome shotgun (WGS) entry which is preliminary data.</text>
</comment>
<gene>
    <name evidence="2" type="ORF">D7V94_10650</name>
</gene>
<sequence length="255" mass="29036">MRLSNRQLRKYMNGDSGGCREKREPVPTAGLILKSKAAFYEGEERDTLTAAEFLYWQGGYIRKYWWALQGGVLLILWISLKLTGSGFYVRRAMGVAASLFAAMLLPELWKNRSGGAVEVECAAFYSLRQIYAARMLLFAIVDFLLLCCFSLTVVLSGRMLVWELIVQFFLPYMVTCCICFRTLYSQAVSEPFALALCMVWCGVWNLLVLSEKVYKAVSAPVWAAMLGISLAYLGYSVYKGQKNYKEMWEVKPLWN</sequence>
<reference evidence="2 3" key="1">
    <citation type="submission" date="2018-09" db="EMBL/GenBank/DDBJ databases">
        <title>Murine metabolic-syndrome-specific gut microbial biobank.</title>
        <authorList>
            <person name="Liu C."/>
        </authorList>
    </citation>
    <scope>NUCLEOTIDE SEQUENCE [LARGE SCALE GENOMIC DNA]</scope>
    <source>
        <strain evidence="2 3">0.1xD8-82</strain>
    </source>
</reference>
<feature type="transmembrane region" description="Helical" evidence="1">
    <location>
        <begin position="64"/>
        <end position="82"/>
    </location>
</feature>
<accession>A0A3A9AJ69</accession>
<keyword evidence="1" id="KW-0812">Transmembrane</keyword>
<feature type="transmembrane region" description="Helical" evidence="1">
    <location>
        <begin position="135"/>
        <end position="154"/>
    </location>
</feature>
<keyword evidence="1" id="KW-0472">Membrane</keyword>
<feature type="transmembrane region" description="Helical" evidence="1">
    <location>
        <begin position="192"/>
        <end position="209"/>
    </location>
</feature>
<proteinExistence type="predicted"/>
<feature type="transmembrane region" description="Helical" evidence="1">
    <location>
        <begin position="221"/>
        <end position="238"/>
    </location>
</feature>
<evidence type="ECO:0000313" key="3">
    <source>
        <dbReference type="Proteomes" id="UP000280696"/>
    </source>
</evidence>
<dbReference type="RefSeq" id="WP_120469547.1">
    <property type="nucleotide sequence ID" value="NZ_RAYQ01000010.1"/>
</dbReference>
<evidence type="ECO:0000313" key="2">
    <source>
        <dbReference type="EMBL" id="RKI91348.1"/>
    </source>
</evidence>
<evidence type="ECO:0000256" key="1">
    <source>
        <dbReference type="SAM" id="Phobius"/>
    </source>
</evidence>
<keyword evidence="3" id="KW-1185">Reference proteome</keyword>
<name>A0A3A9AJ69_9FIRM</name>
<dbReference type="OrthoDB" id="1691759at2"/>
<keyword evidence="1" id="KW-1133">Transmembrane helix</keyword>
<feature type="transmembrane region" description="Helical" evidence="1">
    <location>
        <begin position="160"/>
        <end position="180"/>
    </location>
</feature>
<dbReference type="Proteomes" id="UP000280696">
    <property type="component" value="Unassembled WGS sequence"/>
</dbReference>
<organism evidence="2 3">
    <name type="scientific">Parablautia intestinalis</name>
    <dbReference type="NCBI Taxonomy" id="2320100"/>
    <lineage>
        <taxon>Bacteria</taxon>
        <taxon>Bacillati</taxon>
        <taxon>Bacillota</taxon>
        <taxon>Clostridia</taxon>
        <taxon>Lachnospirales</taxon>
        <taxon>Lachnospiraceae</taxon>
        <taxon>Parablautia</taxon>
    </lineage>
</organism>